<keyword evidence="6" id="KW-0862">Zinc</keyword>
<dbReference type="AlphaFoldDB" id="A0A0G4H367"/>
<dbReference type="OMA" id="DSHFNWQ"/>
<keyword evidence="13" id="KW-1185">Reference proteome</keyword>
<dbReference type="OrthoDB" id="331067at2759"/>
<feature type="domain" description="Peptidase M13 C-terminal" evidence="10">
    <location>
        <begin position="538"/>
        <end position="759"/>
    </location>
</feature>
<accession>A0A0G4H367</accession>
<dbReference type="InterPro" id="IPR024079">
    <property type="entry name" value="MetalloPept_cat_dom_sf"/>
</dbReference>
<dbReference type="SUPFAM" id="SSF55486">
    <property type="entry name" value="Metalloproteases ('zincins'), catalytic domain"/>
    <property type="match status" value="1"/>
</dbReference>
<dbReference type="PANTHER" id="PTHR11733">
    <property type="entry name" value="ZINC METALLOPROTEASE FAMILY M13 NEPRILYSIN-RELATED"/>
    <property type="match status" value="1"/>
</dbReference>
<dbReference type="Gene3D" id="1.10.1380.10">
    <property type="entry name" value="Neutral endopeptidase , domain2"/>
    <property type="match status" value="1"/>
</dbReference>
<comment type="cofactor">
    <cofactor evidence="1">
        <name>Zn(2+)</name>
        <dbReference type="ChEBI" id="CHEBI:29105"/>
    </cofactor>
</comment>
<dbReference type="Gene3D" id="3.40.390.10">
    <property type="entry name" value="Collagenase (Catalytic Domain)"/>
    <property type="match status" value="1"/>
</dbReference>
<evidence type="ECO:0000256" key="7">
    <source>
        <dbReference type="ARBA" id="ARBA00023049"/>
    </source>
</evidence>
<dbReference type="GO" id="GO:0016485">
    <property type="term" value="P:protein processing"/>
    <property type="evidence" value="ECO:0007669"/>
    <property type="project" value="TreeGrafter"/>
</dbReference>
<dbReference type="Proteomes" id="UP000041254">
    <property type="component" value="Unassembled WGS sequence"/>
</dbReference>
<gene>
    <name evidence="12" type="ORF">Vbra_19522</name>
</gene>
<dbReference type="Pfam" id="PF05649">
    <property type="entry name" value="Peptidase_M13_N"/>
    <property type="match status" value="1"/>
</dbReference>
<evidence type="ECO:0000256" key="9">
    <source>
        <dbReference type="SAM" id="SignalP"/>
    </source>
</evidence>
<organism evidence="12 13">
    <name type="scientific">Vitrella brassicaformis (strain CCMP3155)</name>
    <dbReference type="NCBI Taxonomy" id="1169540"/>
    <lineage>
        <taxon>Eukaryota</taxon>
        <taxon>Sar</taxon>
        <taxon>Alveolata</taxon>
        <taxon>Colpodellida</taxon>
        <taxon>Vitrellaceae</taxon>
        <taxon>Vitrella</taxon>
    </lineage>
</organism>
<dbReference type="InterPro" id="IPR008753">
    <property type="entry name" value="Peptidase_M13_N"/>
</dbReference>
<dbReference type="PANTHER" id="PTHR11733:SF167">
    <property type="entry name" value="FI17812P1-RELATED"/>
    <property type="match status" value="1"/>
</dbReference>
<sequence>MAVRELFLCLLAGVILQRGISQVTSGDPPTNGEAEEVNGSPLSPLTEGVLSSMDLSADPCYDPDSFACGSWKESFELPAEEGSWTKSFDNLYNDTRYMILEVLESGICEALPDQENRTRAPKDGWEALLFCYFQACMNRDRQDELGTKPMIDFLQDSLPFVLQPSIEGWDDMTPKVAAEMLGKLQANGIRSLLSLSFEQNPITPENTTVIQLYQSGLNLDYTQYNENKTTEAYVAFLNGAQQLFQDALPSPSLRGVSSGRLSPAESAEASLAIEKDLQGIFLSPEEQRDVVKTTLPVTLGEMKQLAPNFDWDRFFEVYESEIDLNGIPITNDTEIVIHNRDYFRKLNTLLTEKWDDKALLSYFQSQLFNAAGAYLTREWADLWYTFRRDVYGVEPKQRWDECQSGSRAVMDWVVTRTILTDFDPQAKAVAEEMLANIKAAFNDTLDESTWMSDTTKSVAYEKLEKMTDKIAYPEWVLSDDYKTKLTKLYGPEDAARELDGQLFNASFYLARRGLNYLASFYGRAVDREVWDVTPIEQNAYYSPYYNEMVFLAGILQKPNFHSFNPDDPRNEVLAKKALNYGGLGGVMGHELTHGFDDQGAQYDADAKLRNWWSDQSKTKFEAATTCVADQFSEYVVLTPEDLPGETEDIKMNGRLTLGENVADLGGVKLARRALRKTLSEEDLQTRPLDGSDLTVEQLFWVAWGQNWCEIVRPKVAKSRLGTAVHSPGRFRSLGPVSNLVEFSDAFDCPADSVVNRQARGEECQVW</sequence>
<feature type="region of interest" description="Disordered" evidence="8">
    <location>
        <begin position="22"/>
        <end position="42"/>
    </location>
</feature>
<keyword evidence="7" id="KW-0482">Metalloprotease</keyword>
<reference evidence="12 13" key="1">
    <citation type="submission" date="2014-11" db="EMBL/GenBank/DDBJ databases">
        <authorList>
            <person name="Zhu J."/>
            <person name="Qi W."/>
            <person name="Song R."/>
        </authorList>
    </citation>
    <scope>NUCLEOTIDE SEQUENCE [LARGE SCALE GENOMIC DNA]</scope>
</reference>
<evidence type="ECO:0008006" key="14">
    <source>
        <dbReference type="Google" id="ProtNLM"/>
    </source>
</evidence>
<dbReference type="PRINTS" id="PR00786">
    <property type="entry name" value="NEPRILYSIN"/>
</dbReference>
<keyword evidence="3" id="KW-0645">Protease</keyword>
<dbReference type="EMBL" id="CDMY01000973">
    <property type="protein sequence ID" value="CEM38163.1"/>
    <property type="molecule type" value="Genomic_DNA"/>
</dbReference>
<evidence type="ECO:0000256" key="1">
    <source>
        <dbReference type="ARBA" id="ARBA00001947"/>
    </source>
</evidence>
<evidence type="ECO:0000256" key="3">
    <source>
        <dbReference type="ARBA" id="ARBA00022670"/>
    </source>
</evidence>
<protein>
    <recommendedName>
        <fullName evidence="14">Peptidase M13 N-terminal domain-containing protein</fullName>
    </recommendedName>
</protein>
<name>A0A0G4H367_VITBC</name>
<dbReference type="InterPro" id="IPR000718">
    <property type="entry name" value="Peptidase_M13"/>
</dbReference>
<dbReference type="GO" id="GO:0046872">
    <property type="term" value="F:metal ion binding"/>
    <property type="evidence" value="ECO:0007669"/>
    <property type="project" value="UniProtKB-KW"/>
</dbReference>
<evidence type="ECO:0000256" key="8">
    <source>
        <dbReference type="SAM" id="MobiDB-lite"/>
    </source>
</evidence>
<dbReference type="GO" id="GO:0005886">
    <property type="term" value="C:plasma membrane"/>
    <property type="evidence" value="ECO:0007669"/>
    <property type="project" value="TreeGrafter"/>
</dbReference>
<dbReference type="CDD" id="cd08662">
    <property type="entry name" value="M13"/>
    <property type="match status" value="1"/>
</dbReference>
<dbReference type="STRING" id="1169540.A0A0G4H367"/>
<evidence type="ECO:0000259" key="10">
    <source>
        <dbReference type="Pfam" id="PF01431"/>
    </source>
</evidence>
<evidence type="ECO:0000256" key="5">
    <source>
        <dbReference type="ARBA" id="ARBA00022801"/>
    </source>
</evidence>
<dbReference type="PROSITE" id="PS51885">
    <property type="entry name" value="NEPRILYSIN"/>
    <property type="match status" value="1"/>
</dbReference>
<evidence type="ECO:0000313" key="12">
    <source>
        <dbReference type="EMBL" id="CEM38163.1"/>
    </source>
</evidence>
<evidence type="ECO:0000259" key="11">
    <source>
        <dbReference type="Pfam" id="PF05649"/>
    </source>
</evidence>
<feature type="domain" description="Peptidase M13 N-terminal" evidence="11">
    <location>
        <begin position="59"/>
        <end position="473"/>
    </location>
</feature>
<feature type="chain" id="PRO_5005191370" description="Peptidase M13 N-terminal domain-containing protein" evidence="9">
    <location>
        <begin position="22"/>
        <end position="766"/>
    </location>
</feature>
<dbReference type="GO" id="GO:0004222">
    <property type="term" value="F:metalloendopeptidase activity"/>
    <property type="evidence" value="ECO:0007669"/>
    <property type="project" value="InterPro"/>
</dbReference>
<evidence type="ECO:0000256" key="4">
    <source>
        <dbReference type="ARBA" id="ARBA00022723"/>
    </source>
</evidence>
<dbReference type="VEuPathDB" id="CryptoDB:Vbra_19522"/>
<proteinExistence type="inferred from homology"/>
<evidence type="ECO:0000256" key="2">
    <source>
        <dbReference type="ARBA" id="ARBA00007357"/>
    </source>
</evidence>
<dbReference type="InParanoid" id="A0A0G4H367"/>
<dbReference type="InterPro" id="IPR042089">
    <property type="entry name" value="Peptidase_M13_dom_2"/>
</dbReference>
<keyword evidence="4" id="KW-0479">Metal-binding</keyword>
<feature type="signal peptide" evidence="9">
    <location>
        <begin position="1"/>
        <end position="21"/>
    </location>
</feature>
<comment type="similarity">
    <text evidence="2">Belongs to the peptidase M13 family.</text>
</comment>
<dbReference type="Pfam" id="PF01431">
    <property type="entry name" value="Peptidase_M13"/>
    <property type="match status" value="1"/>
</dbReference>
<evidence type="ECO:0000313" key="13">
    <source>
        <dbReference type="Proteomes" id="UP000041254"/>
    </source>
</evidence>
<keyword evidence="9" id="KW-0732">Signal</keyword>
<evidence type="ECO:0000256" key="6">
    <source>
        <dbReference type="ARBA" id="ARBA00022833"/>
    </source>
</evidence>
<dbReference type="InterPro" id="IPR018497">
    <property type="entry name" value="Peptidase_M13_C"/>
</dbReference>
<keyword evidence="5" id="KW-0378">Hydrolase</keyword>
<dbReference type="PhylomeDB" id="A0A0G4H367"/>